<name>A0AAU2V6R7_9ACTN</name>
<reference evidence="1" key="1">
    <citation type="submission" date="2022-10" db="EMBL/GenBank/DDBJ databases">
        <title>The complete genomes of actinobacterial strains from the NBC collection.</title>
        <authorList>
            <person name="Joergensen T.S."/>
            <person name="Alvarez Arevalo M."/>
            <person name="Sterndorff E.B."/>
            <person name="Faurdal D."/>
            <person name="Vuksanovic O."/>
            <person name="Mourched A.-S."/>
            <person name="Charusanti P."/>
            <person name="Shaw S."/>
            <person name="Blin K."/>
            <person name="Weber T."/>
        </authorList>
    </citation>
    <scope>NUCLEOTIDE SEQUENCE</scope>
    <source>
        <strain evidence="1">NBC_00003</strain>
    </source>
</reference>
<dbReference type="AlphaFoldDB" id="A0AAU2V6R7"/>
<proteinExistence type="predicted"/>
<sequence>MSEQLRPSGLQLPRRCGNRRLVSVGVNEADQKDRRVFQLGARRAEPDEHSPSGSIVFTGNGSCFQTLKFLLAFGNALRSLLRLGQQRTLSILTGLFGIALRLDEVGQRLRRFEAELPKQVSDTSSSALVLLPSEELRELVLRNRDGAGV</sequence>
<accession>A0AAU2V6R7</accession>
<organism evidence="1">
    <name type="scientific">Streptomyces sp. NBC_00003</name>
    <dbReference type="NCBI Taxonomy" id="2903608"/>
    <lineage>
        <taxon>Bacteria</taxon>
        <taxon>Bacillati</taxon>
        <taxon>Actinomycetota</taxon>
        <taxon>Actinomycetes</taxon>
        <taxon>Kitasatosporales</taxon>
        <taxon>Streptomycetaceae</taxon>
        <taxon>Streptomyces</taxon>
    </lineage>
</organism>
<protein>
    <submittedName>
        <fullName evidence="1">Uncharacterized protein</fullName>
    </submittedName>
</protein>
<evidence type="ECO:0000313" key="1">
    <source>
        <dbReference type="EMBL" id="WTW63182.1"/>
    </source>
</evidence>
<dbReference type="EMBL" id="CP108318">
    <property type="protein sequence ID" value="WTW63182.1"/>
    <property type="molecule type" value="Genomic_DNA"/>
</dbReference>
<gene>
    <name evidence="1" type="ORF">OG549_22420</name>
</gene>